<evidence type="ECO:0000256" key="3">
    <source>
        <dbReference type="ARBA" id="ARBA00023163"/>
    </source>
</evidence>
<dbReference type="InterPro" id="IPR009057">
    <property type="entry name" value="Homeodomain-like_sf"/>
</dbReference>
<dbReference type="AlphaFoldDB" id="A0A6F8XRS3"/>
<dbReference type="InterPro" id="IPR018060">
    <property type="entry name" value="HTH_AraC"/>
</dbReference>
<dbReference type="PANTHER" id="PTHR46796:SF6">
    <property type="entry name" value="ARAC SUBFAMILY"/>
    <property type="match status" value="1"/>
</dbReference>
<dbReference type="KEGG" id="pfla:Pflav_028580"/>
<evidence type="ECO:0000256" key="2">
    <source>
        <dbReference type="ARBA" id="ARBA00023125"/>
    </source>
</evidence>
<sequence>MAVLLDTTELPWGERADAVCAALSTALAPASVSASPGARSRISRWDLGPGADLLQHVSGGHRLTRTGKHLRSDNPERISLGLPRAGSVRLKHRDLPGGDRIGDLQLVDLTSPYDFLVAAPSVLQAVVIDYAQLGLSVDTVRSAIPRLPASPLYAMTRRHLQDLPAIIDAMPPGPALSMLGSATTDLVRALIASTATQQGQWTTEAGNGTLFLRLTAFIRQHQRDRDLSAARLAAAHAVSERTVYAAFAQHGEHLAEWVMRGRLEGARTELARIPSSAGSVGKVAHTWGFKDARHFARRFRAAYGVSPREWQQLSAERG</sequence>
<dbReference type="Pfam" id="PF12833">
    <property type="entry name" value="HTH_18"/>
    <property type="match status" value="1"/>
</dbReference>
<proteinExistence type="predicted"/>
<dbReference type="Proteomes" id="UP000502508">
    <property type="component" value="Chromosome"/>
</dbReference>
<keyword evidence="3" id="KW-0804">Transcription</keyword>
<name>A0A6F8XRS3_9ACTN</name>
<dbReference type="SMART" id="SM00342">
    <property type="entry name" value="HTH_ARAC"/>
    <property type="match status" value="1"/>
</dbReference>
<gene>
    <name evidence="5" type="ORF">Pflav_028580</name>
</gene>
<dbReference type="InterPro" id="IPR050204">
    <property type="entry name" value="AraC_XylS_family_regulators"/>
</dbReference>
<dbReference type="PROSITE" id="PS01124">
    <property type="entry name" value="HTH_ARAC_FAMILY_2"/>
    <property type="match status" value="1"/>
</dbReference>
<dbReference type="Gene3D" id="1.10.10.60">
    <property type="entry name" value="Homeodomain-like"/>
    <property type="match status" value="1"/>
</dbReference>
<evidence type="ECO:0000313" key="6">
    <source>
        <dbReference type="Proteomes" id="UP000502508"/>
    </source>
</evidence>
<feature type="domain" description="HTH araC/xylS-type" evidence="4">
    <location>
        <begin position="212"/>
        <end position="313"/>
    </location>
</feature>
<protein>
    <recommendedName>
        <fullName evidence="4">HTH araC/xylS-type domain-containing protein</fullName>
    </recommendedName>
</protein>
<evidence type="ECO:0000256" key="1">
    <source>
        <dbReference type="ARBA" id="ARBA00023015"/>
    </source>
</evidence>
<accession>A0A6F8XRS3</accession>
<keyword evidence="1" id="KW-0805">Transcription regulation</keyword>
<evidence type="ECO:0000313" key="5">
    <source>
        <dbReference type="EMBL" id="BCB76448.1"/>
    </source>
</evidence>
<dbReference type="SUPFAM" id="SSF46689">
    <property type="entry name" value="Homeodomain-like"/>
    <property type="match status" value="1"/>
</dbReference>
<dbReference type="InterPro" id="IPR018062">
    <property type="entry name" value="HTH_AraC-typ_CS"/>
</dbReference>
<dbReference type="EMBL" id="AP022870">
    <property type="protein sequence ID" value="BCB76448.1"/>
    <property type="molecule type" value="Genomic_DNA"/>
</dbReference>
<keyword evidence="2" id="KW-0238">DNA-binding</keyword>
<organism evidence="5 6">
    <name type="scientific">Phytohabitans flavus</name>
    <dbReference type="NCBI Taxonomy" id="1076124"/>
    <lineage>
        <taxon>Bacteria</taxon>
        <taxon>Bacillati</taxon>
        <taxon>Actinomycetota</taxon>
        <taxon>Actinomycetes</taxon>
        <taxon>Micromonosporales</taxon>
        <taxon>Micromonosporaceae</taxon>
    </lineage>
</organism>
<keyword evidence="6" id="KW-1185">Reference proteome</keyword>
<dbReference type="PANTHER" id="PTHR46796">
    <property type="entry name" value="HTH-TYPE TRANSCRIPTIONAL ACTIVATOR RHAS-RELATED"/>
    <property type="match status" value="1"/>
</dbReference>
<reference evidence="5 6" key="1">
    <citation type="submission" date="2020-03" db="EMBL/GenBank/DDBJ databases">
        <title>Whole genome shotgun sequence of Phytohabitans flavus NBRC 107702.</title>
        <authorList>
            <person name="Komaki H."/>
            <person name="Tamura T."/>
        </authorList>
    </citation>
    <scope>NUCLEOTIDE SEQUENCE [LARGE SCALE GENOMIC DNA]</scope>
    <source>
        <strain evidence="5 6">NBRC 107702</strain>
    </source>
</reference>
<evidence type="ECO:0000259" key="4">
    <source>
        <dbReference type="PROSITE" id="PS01124"/>
    </source>
</evidence>
<reference evidence="5 6" key="2">
    <citation type="submission" date="2020-03" db="EMBL/GenBank/DDBJ databases">
        <authorList>
            <person name="Ichikawa N."/>
            <person name="Kimura A."/>
            <person name="Kitahashi Y."/>
            <person name="Uohara A."/>
        </authorList>
    </citation>
    <scope>NUCLEOTIDE SEQUENCE [LARGE SCALE GENOMIC DNA]</scope>
    <source>
        <strain evidence="5 6">NBRC 107702</strain>
    </source>
</reference>
<dbReference type="PROSITE" id="PS00041">
    <property type="entry name" value="HTH_ARAC_FAMILY_1"/>
    <property type="match status" value="1"/>
</dbReference>
<dbReference type="GO" id="GO:0003700">
    <property type="term" value="F:DNA-binding transcription factor activity"/>
    <property type="evidence" value="ECO:0007669"/>
    <property type="project" value="InterPro"/>
</dbReference>
<dbReference type="GO" id="GO:0043565">
    <property type="term" value="F:sequence-specific DNA binding"/>
    <property type="evidence" value="ECO:0007669"/>
    <property type="project" value="InterPro"/>
</dbReference>
<dbReference type="RefSeq" id="WP_173036497.1">
    <property type="nucleotide sequence ID" value="NZ_AP022870.1"/>
</dbReference>